<evidence type="ECO:0000256" key="1">
    <source>
        <dbReference type="SAM" id="MobiDB-lite"/>
    </source>
</evidence>
<proteinExistence type="predicted"/>
<protein>
    <recommendedName>
        <fullName evidence="4">Acc operon protein</fullName>
    </recommendedName>
</protein>
<reference evidence="3" key="1">
    <citation type="submission" date="2016-10" db="EMBL/GenBank/DDBJ databases">
        <authorList>
            <person name="Varghese N."/>
            <person name="Submissions S."/>
        </authorList>
    </citation>
    <scope>NUCLEOTIDE SEQUENCE [LARGE SCALE GENOMIC DNA]</scope>
    <source>
        <strain evidence="3">IBRC-M 10760</strain>
    </source>
</reference>
<dbReference type="RefSeq" id="WP_245681222.1">
    <property type="nucleotide sequence ID" value="NZ_FNBK01000017.1"/>
</dbReference>
<dbReference type="Pfam" id="PF26062">
    <property type="entry name" value="DUF8022"/>
    <property type="match status" value="1"/>
</dbReference>
<keyword evidence="3" id="KW-1185">Reference proteome</keyword>
<evidence type="ECO:0008006" key="4">
    <source>
        <dbReference type="Google" id="ProtNLM"/>
    </source>
</evidence>
<evidence type="ECO:0000313" key="2">
    <source>
        <dbReference type="EMBL" id="SDG17615.1"/>
    </source>
</evidence>
<dbReference type="AlphaFoldDB" id="A0A1G7S3I1"/>
<evidence type="ECO:0000313" key="3">
    <source>
        <dbReference type="Proteomes" id="UP000199076"/>
    </source>
</evidence>
<dbReference type="STRING" id="660518.SAMN05216218_11719"/>
<accession>A0A1G7S3I1</accession>
<dbReference type="EMBL" id="FNBK01000017">
    <property type="protein sequence ID" value="SDG17615.1"/>
    <property type="molecule type" value="Genomic_DNA"/>
</dbReference>
<name>A0A1G7S3I1_9EURY</name>
<feature type="region of interest" description="Disordered" evidence="1">
    <location>
        <begin position="82"/>
        <end position="104"/>
    </location>
</feature>
<sequence length="104" mass="11333">MSPAGLDTDREDALLEVDLDALLASLEFERTVPTQREAAAVAAAIATHRTDRAVAAAEAATESDPETIPEWTLDGRLRSNGVTHRRRPRNVERGGEWRAASRSL</sequence>
<gene>
    <name evidence="2" type="ORF">SAMN05216218_11719</name>
</gene>
<organism evidence="2 3">
    <name type="scientific">Halorientalis regularis</name>
    <dbReference type="NCBI Taxonomy" id="660518"/>
    <lineage>
        <taxon>Archaea</taxon>
        <taxon>Methanobacteriati</taxon>
        <taxon>Methanobacteriota</taxon>
        <taxon>Stenosarchaea group</taxon>
        <taxon>Halobacteria</taxon>
        <taxon>Halobacteriales</taxon>
        <taxon>Haloarculaceae</taxon>
        <taxon>Halorientalis</taxon>
    </lineage>
</organism>
<dbReference type="InterPro" id="IPR058335">
    <property type="entry name" value="PccX"/>
</dbReference>
<dbReference type="Proteomes" id="UP000199076">
    <property type="component" value="Unassembled WGS sequence"/>
</dbReference>